<organism evidence="3 4">
    <name type="scientific">Conchiformibius kuhniae</name>
    <dbReference type="NCBI Taxonomy" id="211502"/>
    <lineage>
        <taxon>Bacteria</taxon>
        <taxon>Pseudomonadati</taxon>
        <taxon>Pseudomonadota</taxon>
        <taxon>Betaproteobacteria</taxon>
        <taxon>Neisseriales</taxon>
        <taxon>Neisseriaceae</taxon>
        <taxon>Conchiformibius</taxon>
    </lineage>
</organism>
<dbReference type="AlphaFoldDB" id="A0ABD8B7V7"/>
<keyword evidence="4" id="KW-1185">Reference proteome</keyword>
<gene>
    <name evidence="3" type="ORF">LVJ77_12090</name>
</gene>
<dbReference type="InterPro" id="IPR024311">
    <property type="entry name" value="Lipocalin-like"/>
</dbReference>
<evidence type="ECO:0000259" key="2">
    <source>
        <dbReference type="Pfam" id="PF13648"/>
    </source>
</evidence>
<accession>A0ABD8B7V7</accession>
<proteinExistence type="predicted"/>
<reference evidence="3 4" key="1">
    <citation type="journal article" date="2022" name="Res Sq">
        <title>Evolution of multicellular longitudinally dividing oral cavity symbionts (Neisseriaceae).</title>
        <authorList>
            <person name="Nyongesa S."/>
            <person name="Weber P."/>
            <person name="Bernet E."/>
            <person name="Pullido F."/>
            <person name="Nieckarz M."/>
            <person name="Delaby M."/>
            <person name="Nieves C."/>
            <person name="Viehboeck T."/>
            <person name="Krause N."/>
            <person name="Rivera-Millot A."/>
            <person name="Nakamura A."/>
            <person name="Vischer N."/>
            <person name="VanNieuwenhze M."/>
            <person name="Brun Y."/>
            <person name="Cava F."/>
            <person name="Bulgheresi S."/>
            <person name="Veyrier F."/>
        </authorList>
    </citation>
    <scope>NUCLEOTIDE SEQUENCE [LARGE SCALE GENOMIC DNA]</scope>
    <source>
        <strain evidence="3 4">17694</strain>
    </source>
</reference>
<protein>
    <submittedName>
        <fullName evidence="3">Lipocalin family protein</fullName>
    </submittedName>
</protein>
<feature type="domain" description="Lipocalin-like" evidence="2">
    <location>
        <begin position="27"/>
        <end position="96"/>
    </location>
</feature>
<name>A0ABD8B7V7_9NEIS</name>
<dbReference type="Proteomes" id="UP000831534">
    <property type="component" value="Chromosome"/>
</dbReference>
<evidence type="ECO:0000256" key="1">
    <source>
        <dbReference type="SAM" id="SignalP"/>
    </source>
</evidence>
<dbReference type="Pfam" id="PF13648">
    <property type="entry name" value="Lipocalin_4"/>
    <property type="match status" value="1"/>
</dbReference>
<dbReference type="RefSeq" id="WP_027008872.1">
    <property type="nucleotide sequence ID" value="NZ_CP091521.1"/>
</dbReference>
<feature type="signal peptide" evidence="1">
    <location>
        <begin position="1"/>
        <end position="21"/>
    </location>
</feature>
<dbReference type="KEGG" id="ckh:LVJ77_12090"/>
<keyword evidence="1" id="KW-0732">Signal</keyword>
<feature type="chain" id="PRO_5044891594" evidence="1">
    <location>
        <begin position="22"/>
        <end position="176"/>
    </location>
</feature>
<dbReference type="EMBL" id="CP091521">
    <property type="protein sequence ID" value="XHH50076.1"/>
    <property type="molecule type" value="Genomic_DNA"/>
</dbReference>
<evidence type="ECO:0000313" key="4">
    <source>
        <dbReference type="Proteomes" id="UP000831534"/>
    </source>
</evidence>
<sequence>MNTVTKLLFAALLAVSAPVWADQAADLQGKWHCLTRYDDINAETRDHIHFSANGTVKTQGKMIFKFNGHEFHYSLPSRGTWQLQDNLLTLKLTDGKLQRKHPAATRKAIAKDETMRLHDKMTAHILSDRKPDEKFYLRIDELTRDTMHQTQLAEDNLKEEMAKTVCTRREKDLPAQ</sequence>
<evidence type="ECO:0000313" key="3">
    <source>
        <dbReference type="EMBL" id="XHH50076.1"/>
    </source>
</evidence>